<gene>
    <name evidence="1" type="ORF">LY90DRAFT_670911</name>
</gene>
<dbReference type="AlphaFoldDB" id="A0A1Y2CQD4"/>
<evidence type="ECO:0000313" key="1">
    <source>
        <dbReference type="EMBL" id="ORY49240.1"/>
    </source>
</evidence>
<dbReference type="EMBL" id="MCOG01000100">
    <property type="protein sequence ID" value="ORY49240.1"/>
    <property type="molecule type" value="Genomic_DNA"/>
</dbReference>
<organism evidence="1 2">
    <name type="scientific">Neocallimastix californiae</name>
    <dbReference type="NCBI Taxonomy" id="1754190"/>
    <lineage>
        <taxon>Eukaryota</taxon>
        <taxon>Fungi</taxon>
        <taxon>Fungi incertae sedis</taxon>
        <taxon>Chytridiomycota</taxon>
        <taxon>Chytridiomycota incertae sedis</taxon>
        <taxon>Neocallimastigomycetes</taxon>
        <taxon>Neocallimastigales</taxon>
        <taxon>Neocallimastigaceae</taxon>
        <taxon>Neocallimastix</taxon>
    </lineage>
</organism>
<accession>A0A1Y2CQD4</accession>
<dbReference type="STRING" id="1754190.A0A1Y2CQD4"/>
<proteinExistence type="predicted"/>
<evidence type="ECO:0008006" key="3">
    <source>
        <dbReference type="Google" id="ProtNLM"/>
    </source>
</evidence>
<comment type="caution">
    <text evidence="1">The sequence shown here is derived from an EMBL/GenBank/DDBJ whole genome shotgun (WGS) entry which is preliminary data.</text>
</comment>
<evidence type="ECO:0000313" key="2">
    <source>
        <dbReference type="Proteomes" id="UP000193920"/>
    </source>
</evidence>
<reference evidence="1 2" key="1">
    <citation type="submission" date="2016-08" db="EMBL/GenBank/DDBJ databases">
        <title>A Parts List for Fungal Cellulosomes Revealed by Comparative Genomics.</title>
        <authorList>
            <consortium name="DOE Joint Genome Institute"/>
            <person name="Haitjema C.H."/>
            <person name="Gilmore S.P."/>
            <person name="Henske J.K."/>
            <person name="Solomon K.V."/>
            <person name="De Groot R."/>
            <person name="Kuo A."/>
            <person name="Mondo S.J."/>
            <person name="Salamov A.A."/>
            <person name="Labutti K."/>
            <person name="Zhao Z."/>
            <person name="Chiniquy J."/>
            <person name="Barry K."/>
            <person name="Brewer H.M."/>
            <person name="Purvine S.O."/>
            <person name="Wright A.T."/>
            <person name="Boxma B."/>
            <person name="Van Alen T."/>
            <person name="Hackstein J.H."/>
            <person name="Baker S.E."/>
            <person name="Grigoriev I.V."/>
            <person name="O'Malley M.A."/>
        </authorList>
    </citation>
    <scope>NUCLEOTIDE SEQUENCE [LARGE SCALE GENOMIC DNA]</scope>
    <source>
        <strain evidence="1 2">G1</strain>
    </source>
</reference>
<dbReference type="Proteomes" id="UP000193920">
    <property type="component" value="Unassembled WGS sequence"/>
</dbReference>
<dbReference type="OrthoDB" id="370884at2759"/>
<sequence>MLIKRELCIIFLTTEHVEVQKNEFASLLYSLVFSWIVKYTNIKLCKTEEETANFKNFRGTTTADEGDLFQLLNGKNLLTIMDSECNRSKPDIKRLLSKFDPLQKKRQFFFFFNIEIIPIHVNQLNDSFNEIIDTLNNKILDSKEKCKEFAKNFNGTDKEFAIGSFKMFIAEKQWKTLGEGEIGSLFDDIEENCSLESKSESQLDLETLQSDEGFELIIL</sequence>
<keyword evidence="2" id="KW-1185">Reference proteome</keyword>
<dbReference type="InterPro" id="IPR027417">
    <property type="entry name" value="P-loop_NTPase"/>
</dbReference>
<dbReference type="SUPFAM" id="SSF52540">
    <property type="entry name" value="P-loop containing nucleoside triphosphate hydrolases"/>
    <property type="match status" value="1"/>
</dbReference>
<protein>
    <recommendedName>
        <fullName evidence="3">Myosin motor domain-containing protein</fullName>
    </recommendedName>
</protein>
<name>A0A1Y2CQD4_9FUNG</name>